<keyword evidence="3" id="KW-1185">Reference proteome</keyword>
<feature type="transmembrane region" description="Helical" evidence="1">
    <location>
        <begin position="116"/>
        <end position="134"/>
    </location>
</feature>
<feature type="transmembrane region" description="Helical" evidence="1">
    <location>
        <begin position="61"/>
        <end position="81"/>
    </location>
</feature>
<keyword evidence="1" id="KW-0812">Transmembrane</keyword>
<dbReference type="RefSeq" id="WP_318348985.1">
    <property type="nucleotide sequence ID" value="NZ_AP018694.1"/>
</dbReference>
<organism evidence="2 3">
    <name type="scientific">Aquipluma nitroreducens</name>
    <dbReference type="NCBI Taxonomy" id="2010828"/>
    <lineage>
        <taxon>Bacteria</taxon>
        <taxon>Pseudomonadati</taxon>
        <taxon>Bacteroidota</taxon>
        <taxon>Bacteroidia</taxon>
        <taxon>Marinilabiliales</taxon>
        <taxon>Prolixibacteraceae</taxon>
        <taxon>Aquipluma</taxon>
    </lineage>
</organism>
<evidence type="ECO:0000313" key="3">
    <source>
        <dbReference type="Proteomes" id="UP001193389"/>
    </source>
</evidence>
<feature type="transmembrane region" description="Helical" evidence="1">
    <location>
        <begin position="241"/>
        <end position="262"/>
    </location>
</feature>
<dbReference type="InterPro" id="IPR037185">
    <property type="entry name" value="EmrE-like"/>
</dbReference>
<dbReference type="KEGG" id="anf:AQPE_0002"/>
<feature type="transmembrane region" description="Helical" evidence="1">
    <location>
        <begin position="28"/>
        <end position="46"/>
    </location>
</feature>
<dbReference type="Gene3D" id="1.10.3730.20">
    <property type="match status" value="1"/>
</dbReference>
<proteinExistence type="predicted"/>
<feature type="transmembrane region" description="Helical" evidence="1">
    <location>
        <begin position="269"/>
        <end position="285"/>
    </location>
</feature>
<dbReference type="Proteomes" id="UP001193389">
    <property type="component" value="Chromosome"/>
</dbReference>
<dbReference type="SUPFAM" id="SSF103481">
    <property type="entry name" value="Multidrug resistance efflux transporter EmrE"/>
    <property type="match status" value="2"/>
</dbReference>
<dbReference type="AlphaFoldDB" id="A0A5K7S2X9"/>
<feature type="transmembrane region" description="Helical" evidence="1">
    <location>
        <begin position="177"/>
        <end position="197"/>
    </location>
</feature>
<dbReference type="PRINTS" id="PR00173">
    <property type="entry name" value="EDTRNSPORT"/>
</dbReference>
<dbReference type="EMBL" id="AP018694">
    <property type="protein sequence ID" value="BBE15866.1"/>
    <property type="molecule type" value="Genomic_DNA"/>
</dbReference>
<feature type="transmembrane region" description="Helical" evidence="1">
    <location>
        <begin position="88"/>
        <end position="110"/>
    </location>
</feature>
<keyword evidence="1" id="KW-0472">Membrane</keyword>
<name>A0A5K7S2X9_9BACT</name>
<feature type="transmembrane region" description="Helical" evidence="1">
    <location>
        <begin position="146"/>
        <end position="165"/>
    </location>
</feature>
<accession>A0A5K7S2X9</accession>
<gene>
    <name evidence="2" type="ORF">AQPE_0002</name>
</gene>
<evidence type="ECO:0000256" key="1">
    <source>
        <dbReference type="SAM" id="Phobius"/>
    </source>
</evidence>
<feature type="transmembrane region" description="Helical" evidence="1">
    <location>
        <begin position="209"/>
        <end position="229"/>
    </location>
</feature>
<keyword evidence="1" id="KW-1133">Transmembrane helix</keyword>
<protein>
    <submittedName>
        <fullName evidence="2">Integral membrane protein</fullName>
    </submittedName>
</protein>
<evidence type="ECO:0000313" key="2">
    <source>
        <dbReference type="EMBL" id="BBE15866.1"/>
    </source>
</evidence>
<sequence length="287" mass="31599">MIYLLLSILSSSVIFITFKVTERFKTNLIKLITVNYLVAAILGFSFNRHPISILNVFTSNWLPFALLIGFSFILMFFLIGYSTRLSGVAVTTIAGKLSMVIPILFSILYFSEKTTVLKISGLVLATIAVILTSYRPIDKAKNIKLIILPIAIFLGSGITDSIVKFAQTYHVPNSMSLLFSAVVFLSALILGLIFILIKPKSLSKNISIAELIGGTILGIANFGSLYFFILALNNSKLDSSVVFGLNNICIVLFSIFIGLVFFKEKFSRVNFAGVFMAVIAILILMNF</sequence>
<reference evidence="2" key="1">
    <citation type="journal article" date="2020" name="Int. J. Syst. Evol. Microbiol.">
        <title>Aquipluma nitroreducens gen. nov. sp. nov., a novel facultatively anaerobic bacterium isolated from a freshwater lake.</title>
        <authorList>
            <person name="Watanabe M."/>
            <person name="Kojima H."/>
            <person name="Fukui M."/>
        </authorList>
    </citation>
    <scope>NUCLEOTIDE SEQUENCE</scope>
    <source>
        <strain evidence="2">MeG22</strain>
    </source>
</reference>
<feature type="transmembrane region" description="Helical" evidence="1">
    <location>
        <begin position="6"/>
        <end position="21"/>
    </location>
</feature>